<feature type="transmembrane region" description="Helical" evidence="5">
    <location>
        <begin position="6"/>
        <end position="25"/>
    </location>
</feature>
<keyword evidence="7" id="KW-1185">Reference proteome</keyword>
<dbReference type="InterPro" id="IPR010899">
    <property type="entry name" value="UPF0344"/>
</dbReference>
<dbReference type="EMBL" id="JACHHJ010000005">
    <property type="protein sequence ID" value="MBB6451128.1"/>
    <property type="molecule type" value="Genomic_DNA"/>
</dbReference>
<keyword evidence="4 5" id="KW-0472">Membrane</keyword>
<feature type="transmembrane region" description="Helical" evidence="5">
    <location>
        <begin position="61"/>
        <end position="82"/>
    </location>
</feature>
<sequence length="120" mass="13489">MITLPHLLSITSTLLLFILVHYLYFKRRAKIAVVLHQLLRVSYLLVIMSGILLLPQMPVTFARLFKLLSGIIVMGFMEIVLMHRVKGDLSKVHWIIFGVVLGLTIVVGLALPLGIALLNF</sequence>
<keyword evidence="2 5" id="KW-0812">Transmembrane</keyword>
<reference evidence="6 7" key="1">
    <citation type="submission" date="2020-08" db="EMBL/GenBank/DDBJ databases">
        <title>Genomic Encyclopedia of Type Strains, Phase IV (KMG-IV): sequencing the most valuable type-strain genomes for metagenomic binning, comparative biology and taxonomic classification.</title>
        <authorList>
            <person name="Goeker M."/>
        </authorList>
    </citation>
    <scope>NUCLEOTIDE SEQUENCE [LARGE SCALE GENOMIC DNA]</scope>
    <source>
        <strain evidence="6 7">DSM 21769</strain>
    </source>
</reference>
<keyword evidence="3 5" id="KW-1133">Transmembrane helix</keyword>
<organism evidence="6 7">
    <name type="scientific">Geomicrobium halophilum</name>
    <dbReference type="NCBI Taxonomy" id="549000"/>
    <lineage>
        <taxon>Bacteria</taxon>
        <taxon>Bacillati</taxon>
        <taxon>Bacillota</taxon>
        <taxon>Bacilli</taxon>
        <taxon>Bacillales</taxon>
        <taxon>Geomicrobium</taxon>
    </lineage>
</organism>
<evidence type="ECO:0000256" key="3">
    <source>
        <dbReference type="ARBA" id="ARBA00022989"/>
    </source>
</evidence>
<gene>
    <name evidence="6" type="ORF">HNR44_003122</name>
</gene>
<accession>A0A841Q2Q5</accession>
<keyword evidence="1" id="KW-1003">Cell membrane</keyword>
<evidence type="ECO:0000313" key="6">
    <source>
        <dbReference type="EMBL" id="MBB6451128.1"/>
    </source>
</evidence>
<dbReference type="Proteomes" id="UP000568839">
    <property type="component" value="Unassembled WGS sequence"/>
</dbReference>
<evidence type="ECO:0000256" key="4">
    <source>
        <dbReference type="ARBA" id="ARBA00023136"/>
    </source>
</evidence>
<evidence type="ECO:0000256" key="5">
    <source>
        <dbReference type="SAM" id="Phobius"/>
    </source>
</evidence>
<dbReference type="RefSeq" id="WP_184405205.1">
    <property type="nucleotide sequence ID" value="NZ_JACHHJ010000005.1"/>
</dbReference>
<evidence type="ECO:0000313" key="7">
    <source>
        <dbReference type="Proteomes" id="UP000568839"/>
    </source>
</evidence>
<dbReference type="Pfam" id="PF07457">
    <property type="entry name" value="DUF1516"/>
    <property type="match status" value="1"/>
</dbReference>
<evidence type="ECO:0000256" key="1">
    <source>
        <dbReference type="ARBA" id="ARBA00022475"/>
    </source>
</evidence>
<proteinExistence type="predicted"/>
<dbReference type="AlphaFoldDB" id="A0A841Q2Q5"/>
<evidence type="ECO:0000256" key="2">
    <source>
        <dbReference type="ARBA" id="ARBA00022692"/>
    </source>
</evidence>
<protein>
    <submittedName>
        <fullName evidence="6">Uncharacterized protein</fullName>
    </submittedName>
</protein>
<feature type="transmembrane region" description="Helical" evidence="5">
    <location>
        <begin position="37"/>
        <end position="55"/>
    </location>
</feature>
<feature type="transmembrane region" description="Helical" evidence="5">
    <location>
        <begin position="94"/>
        <end position="118"/>
    </location>
</feature>
<name>A0A841Q2Q5_9BACL</name>
<comment type="caution">
    <text evidence="6">The sequence shown here is derived from an EMBL/GenBank/DDBJ whole genome shotgun (WGS) entry which is preliminary data.</text>
</comment>